<feature type="non-terminal residue" evidence="6">
    <location>
        <position position="1"/>
    </location>
</feature>
<feature type="domain" description="FAD-binding PCMH-type" evidence="5">
    <location>
        <begin position="1"/>
        <end position="143"/>
    </location>
</feature>
<keyword evidence="3" id="KW-0274">FAD</keyword>
<keyword evidence="4" id="KW-0560">Oxidoreductase</keyword>
<comment type="similarity">
    <text evidence="1">Belongs to the oxygen-dependent FAD-linked oxidoreductase family.</text>
</comment>
<dbReference type="GO" id="GO:0071949">
    <property type="term" value="F:FAD binding"/>
    <property type="evidence" value="ECO:0007669"/>
    <property type="project" value="InterPro"/>
</dbReference>
<evidence type="ECO:0000313" key="7">
    <source>
        <dbReference type="Proteomes" id="UP000193144"/>
    </source>
</evidence>
<dbReference type="InterPro" id="IPR016166">
    <property type="entry name" value="FAD-bd_PCMH"/>
</dbReference>
<dbReference type="EMBL" id="MCFA01000003">
    <property type="protein sequence ID" value="ORY19264.1"/>
    <property type="molecule type" value="Genomic_DNA"/>
</dbReference>
<dbReference type="PROSITE" id="PS51387">
    <property type="entry name" value="FAD_PCMH"/>
    <property type="match status" value="1"/>
</dbReference>
<dbReference type="PANTHER" id="PTHR42973:SF13">
    <property type="entry name" value="FAD-BINDING PCMH-TYPE DOMAIN-CONTAINING PROTEIN"/>
    <property type="match status" value="1"/>
</dbReference>
<dbReference type="InterPro" id="IPR016169">
    <property type="entry name" value="FAD-bd_PCMH_sub2"/>
</dbReference>
<dbReference type="STRING" id="1231657.A0A1Y2A9Y4"/>
<dbReference type="AlphaFoldDB" id="A0A1Y2A9Y4"/>
<gene>
    <name evidence="6" type="ORF">BCR34DRAFT_472270</name>
</gene>
<accession>A0A1Y2A9Y4</accession>
<reference evidence="6 7" key="1">
    <citation type="submission" date="2016-07" db="EMBL/GenBank/DDBJ databases">
        <title>Pervasive Adenine N6-methylation of Active Genes in Fungi.</title>
        <authorList>
            <consortium name="DOE Joint Genome Institute"/>
            <person name="Mondo S.J."/>
            <person name="Dannebaum R.O."/>
            <person name="Kuo R.C."/>
            <person name="Labutti K."/>
            <person name="Haridas S."/>
            <person name="Kuo A."/>
            <person name="Salamov A."/>
            <person name="Ahrendt S.R."/>
            <person name="Lipzen A."/>
            <person name="Sullivan W."/>
            <person name="Andreopoulos W.B."/>
            <person name="Clum A."/>
            <person name="Lindquist E."/>
            <person name="Daum C."/>
            <person name="Ramamoorthy G.K."/>
            <person name="Gryganskyi A."/>
            <person name="Culley D."/>
            <person name="Magnuson J.K."/>
            <person name="James T.Y."/>
            <person name="O'Malley M.A."/>
            <person name="Stajich J.E."/>
            <person name="Spatafora J.W."/>
            <person name="Visel A."/>
            <person name="Grigoriev I.V."/>
        </authorList>
    </citation>
    <scope>NUCLEOTIDE SEQUENCE [LARGE SCALE GENOMIC DNA]</scope>
    <source>
        <strain evidence="6 7">CBS 115471</strain>
    </source>
</reference>
<evidence type="ECO:0000313" key="6">
    <source>
        <dbReference type="EMBL" id="ORY19264.1"/>
    </source>
</evidence>
<keyword evidence="7" id="KW-1185">Reference proteome</keyword>
<dbReference type="Proteomes" id="UP000193144">
    <property type="component" value="Unassembled WGS sequence"/>
</dbReference>
<proteinExistence type="inferred from homology"/>
<protein>
    <recommendedName>
        <fullName evidence="5">FAD-binding PCMH-type domain-containing protein</fullName>
    </recommendedName>
</protein>
<dbReference type="InterPro" id="IPR050416">
    <property type="entry name" value="FAD-linked_Oxidoreductase"/>
</dbReference>
<dbReference type="Gene3D" id="3.30.465.10">
    <property type="match status" value="1"/>
</dbReference>
<dbReference type="InterPro" id="IPR036318">
    <property type="entry name" value="FAD-bd_PCMH-like_sf"/>
</dbReference>
<sequence>PFAIQSGGHMPVPGASSIDRGILIDMSALIEVKYTPGDQMVTVGSCARWIDVYSTLEPHNVTVVGGRIENIGAGGLILRGGLSWFSDKYGLACDNVVDFEIILANGTLRHDNASNNEDLFWELKGAGNNFGVITKLTLRTYSIGSIWGYSVLYV</sequence>
<evidence type="ECO:0000256" key="4">
    <source>
        <dbReference type="ARBA" id="ARBA00023002"/>
    </source>
</evidence>
<dbReference type="PANTHER" id="PTHR42973">
    <property type="entry name" value="BINDING OXIDOREDUCTASE, PUTATIVE (AFU_ORTHOLOGUE AFUA_1G17690)-RELATED"/>
    <property type="match status" value="1"/>
</dbReference>
<comment type="caution">
    <text evidence="6">The sequence shown here is derived from an EMBL/GenBank/DDBJ whole genome shotgun (WGS) entry which is preliminary data.</text>
</comment>
<evidence type="ECO:0000256" key="3">
    <source>
        <dbReference type="ARBA" id="ARBA00022827"/>
    </source>
</evidence>
<evidence type="ECO:0000256" key="1">
    <source>
        <dbReference type="ARBA" id="ARBA00005466"/>
    </source>
</evidence>
<dbReference type="SUPFAM" id="SSF56176">
    <property type="entry name" value="FAD-binding/transporter-associated domain-like"/>
    <property type="match status" value="1"/>
</dbReference>
<dbReference type="GO" id="GO:0016491">
    <property type="term" value="F:oxidoreductase activity"/>
    <property type="evidence" value="ECO:0007669"/>
    <property type="project" value="UniProtKB-KW"/>
</dbReference>
<dbReference type="InterPro" id="IPR006094">
    <property type="entry name" value="Oxid_FAD_bind_N"/>
</dbReference>
<dbReference type="OrthoDB" id="2151789at2759"/>
<organism evidence="6 7">
    <name type="scientific">Clohesyomyces aquaticus</name>
    <dbReference type="NCBI Taxonomy" id="1231657"/>
    <lineage>
        <taxon>Eukaryota</taxon>
        <taxon>Fungi</taxon>
        <taxon>Dikarya</taxon>
        <taxon>Ascomycota</taxon>
        <taxon>Pezizomycotina</taxon>
        <taxon>Dothideomycetes</taxon>
        <taxon>Pleosporomycetidae</taxon>
        <taxon>Pleosporales</taxon>
        <taxon>Lindgomycetaceae</taxon>
        <taxon>Clohesyomyces</taxon>
    </lineage>
</organism>
<evidence type="ECO:0000259" key="5">
    <source>
        <dbReference type="PROSITE" id="PS51387"/>
    </source>
</evidence>
<evidence type="ECO:0000256" key="2">
    <source>
        <dbReference type="ARBA" id="ARBA00022630"/>
    </source>
</evidence>
<keyword evidence="2" id="KW-0285">Flavoprotein</keyword>
<dbReference type="Pfam" id="PF01565">
    <property type="entry name" value="FAD_binding_4"/>
    <property type="match status" value="1"/>
</dbReference>
<name>A0A1Y2A9Y4_9PLEO</name>